<evidence type="ECO:0000313" key="1">
    <source>
        <dbReference type="EMBL" id="UUZ45136.1"/>
    </source>
</evidence>
<dbReference type="Proteomes" id="UP001059663">
    <property type="component" value="Chromosome"/>
</dbReference>
<organism evidence="1 2">
    <name type="scientific">Janibacter limosus</name>
    <dbReference type="NCBI Taxonomy" id="53458"/>
    <lineage>
        <taxon>Bacteria</taxon>
        <taxon>Bacillati</taxon>
        <taxon>Actinomycetota</taxon>
        <taxon>Actinomycetes</taxon>
        <taxon>Micrococcales</taxon>
        <taxon>Intrasporangiaceae</taxon>
        <taxon>Janibacter</taxon>
    </lineage>
</organism>
<proteinExistence type="predicted"/>
<reference evidence="1" key="1">
    <citation type="submission" date="2021-11" db="EMBL/GenBank/DDBJ databases">
        <title>Study of the species diversity of bacterial strains isolated from a unique natural object - Shulgan-Tash cave (Bashkiria).</title>
        <authorList>
            <person name="Sazanova A.L."/>
            <person name="Chirak E.R."/>
            <person name="Safronova V.I."/>
        </authorList>
    </citation>
    <scope>NUCLEOTIDE SEQUENCE</scope>
    <source>
        <strain evidence="1">P1</strain>
    </source>
</reference>
<protein>
    <submittedName>
        <fullName evidence="1">Uncharacterized protein</fullName>
    </submittedName>
</protein>
<sequence length="92" mass="9906">MLDRDGGVVTTSPAAITYGLVRGSSLVQPELLRMVAQVARDGVIRETHLELSRPGISSVIYVAARIAPLRRRAPAPARRRPDPGAPRRGDPT</sequence>
<gene>
    <name evidence="1" type="ORF">LP422_02220</name>
</gene>
<dbReference type="EMBL" id="CP087977">
    <property type="protein sequence ID" value="UUZ45136.1"/>
    <property type="molecule type" value="Genomic_DNA"/>
</dbReference>
<name>A0AC61U520_9MICO</name>
<accession>A0AC61U520</accession>
<evidence type="ECO:0000313" key="2">
    <source>
        <dbReference type="Proteomes" id="UP001059663"/>
    </source>
</evidence>